<dbReference type="GO" id="GO:0019441">
    <property type="term" value="P:L-tryptophan catabolic process to kynurenine"/>
    <property type="evidence" value="ECO:0007669"/>
    <property type="project" value="InterPro"/>
</dbReference>
<dbReference type="GO" id="GO:0046872">
    <property type="term" value="F:metal ion binding"/>
    <property type="evidence" value="ECO:0007669"/>
    <property type="project" value="InterPro"/>
</dbReference>
<organism evidence="1 2">
    <name type="scientific">Luteibaculum oceani</name>
    <dbReference type="NCBI Taxonomy" id="1294296"/>
    <lineage>
        <taxon>Bacteria</taxon>
        <taxon>Pseudomonadati</taxon>
        <taxon>Bacteroidota</taxon>
        <taxon>Flavobacteriia</taxon>
        <taxon>Flavobacteriales</taxon>
        <taxon>Luteibaculaceae</taxon>
        <taxon>Luteibaculum</taxon>
    </lineage>
</organism>
<reference evidence="1 2" key="1">
    <citation type="submission" date="2019-08" db="EMBL/GenBank/DDBJ databases">
        <title>Genome of Luteibaculum oceani JCM 18817.</title>
        <authorList>
            <person name="Bowman J.P."/>
        </authorList>
    </citation>
    <scope>NUCLEOTIDE SEQUENCE [LARGE SCALE GENOMIC DNA]</scope>
    <source>
        <strain evidence="1 2">JCM 18817</strain>
    </source>
</reference>
<dbReference type="PANTHER" id="PTHR10138:SF0">
    <property type="entry name" value="TRYPTOPHAN 2,3-DIOXYGENASE"/>
    <property type="match status" value="1"/>
</dbReference>
<dbReference type="InterPro" id="IPR037217">
    <property type="entry name" value="Trp/Indoleamine_2_3_dOase-like"/>
</dbReference>
<name>A0A5C6VIW7_9FLAO</name>
<proteinExistence type="predicted"/>
<sequence>MVVTSEIQNKLEALHQKFSERGQDLGSYLDGLLHSEFLTYWDYIHQDTLLSLQTPRTIYPDENIFIIYHQITELYFKLCLQELDHICGGSKKEKWDSKKTVTKLKRINNYFRALVHSFGIMIEGMDKEQFLKFRMALLPASGFQSVQYRKIEIHATGLENLLHHSVRGEVEITKEEDINQNFDNIYWKFGATTKDTGEKTLTLKMFEERYDTELLGLLTKLKFCNLNHLLLEGYLSDGDEEIKRQLKTFDILVNVDWPLVHYKSAVRYLQSKEKDIAATGGTNWQDYLPPHFQKRIFFPTLWTQEEKDNWGKNWVESALGLK</sequence>
<dbReference type="InterPro" id="IPR004981">
    <property type="entry name" value="Trp_2_3_dOase"/>
</dbReference>
<keyword evidence="1" id="KW-0223">Dioxygenase</keyword>
<dbReference type="SUPFAM" id="SSF140959">
    <property type="entry name" value="Indolic compounds 2,3-dioxygenase-like"/>
    <property type="match status" value="1"/>
</dbReference>
<dbReference type="AlphaFoldDB" id="A0A5C6VIW7"/>
<protein>
    <submittedName>
        <fullName evidence="1">Tryptophan 2,3-dioxygenase</fullName>
    </submittedName>
</protein>
<dbReference type="GO" id="GO:0004833">
    <property type="term" value="F:L-tryptophan 2,3-dioxygenase activity"/>
    <property type="evidence" value="ECO:0007669"/>
    <property type="project" value="InterPro"/>
</dbReference>
<dbReference type="Gene3D" id="1.20.58.480">
    <property type="match status" value="1"/>
</dbReference>
<evidence type="ECO:0000313" key="2">
    <source>
        <dbReference type="Proteomes" id="UP000321168"/>
    </source>
</evidence>
<dbReference type="EMBL" id="VORB01000001">
    <property type="protein sequence ID" value="TXC85087.1"/>
    <property type="molecule type" value="Genomic_DNA"/>
</dbReference>
<keyword evidence="1" id="KW-0560">Oxidoreductase</keyword>
<keyword evidence="2" id="KW-1185">Reference proteome</keyword>
<dbReference type="RefSeq" id="WP_147012178.1">
    <property type="nucleotide sequence ID" value="NZ_VORB01000001.1"/>
</dbReference>
<dbReference type="Pfam" id="PF03301">
    <property type="entry name" value="Trp_dioxygenase"/>
    <property type="match status" value="1"/>
</dbReference>
<dbReference type="OrthoDB" id="9776847at2"/>
<comment type="caution">
    <text evidence="1">The sequence shown here is derived from an EMBL/GenBank/DDBJ whole genome shotgun (WGS) entry which is preliminary data.</text>
</comment>
<dbReference type="GO" id="GO:0020037">
    <property type="term" value="F:heme binding"/>
    <property type="evidence" value="ECO:0007669"/>
    <property type="project" value="InterPro"/>
</dbReference>
<gene>
    <name evidence="1" type="ORF">FRX97_00245</name>
</gene>
<dbReference type="Proteomes" id="UP000321168">
    <property type="component" value="Unassembled WGS sequence"/>
</dbReference>
<evidence type="ECO:0000313" key="1">
    <source>
        <dbReference type="EMBL" id="TXC85087.1"/>
    </source>
</evidence>
<dbReference type="GO" id="GO:0019442">
    <property type="term" value="P:L-tryptophan catabolic process to acetyl-CoA"/>
    <property type="evidence" value="ECO:0007669"/>
    <property type="project" value="TreeGrafter"/>
</dbReference>
<dbReference type="PANTHER" id="PTHR10138">
    <property type="entry name" value="TRYPTOPHAN 2,3-DIOXYGENASE"/>
    <property type="match status" value="1"/>
</dbReference>
<accession>A0A5C6VIW7</accession>